<dbReference type="PANTHER" id="PTHR33101">
    <property type="entry name" value="ROP GUANINE NUCLEOTIDE EXCHANGE FACTOR 1"/>
    <property type="match status" value="1"/>
</dbReference>
<dbReference type="InterPro" id="IPR038937">
    <property type="entry name" value="RopGEF"/>
</dbReference>
<sequence length="468" mass="52554">MDISLVCDENSEMNYPLSSEDQLERSNTDTGYSTPGGHSLDYSCTISEVSCYSEPSILDEPLALPFGLPISKLVGRASPVITKLRMKQHVDLLDEKLGNDDVANSELEMMKEKFSKLLLGEDMSGSGKGVCSAVAISNAITNLYATVFGRCHKLEPIPPEKKSMWRREMDCLLSVCDYIVEFFPSFQNLPDGTTLEVMASRPRLDIYINLPALEKLDAMLLEILDSFQNTEFWYVDDGKQSSIACTSRSFRQVIHRNDEKWWLPVPCVPVSGLPERSWKELKQKRECANQIHKAAMAINSAILAEMEVPESYLAALAKSGRASVGDSIYRHMSTSNKFSPDYLLDGLDITSEHEALEIADRVEAAIYVWQRKASMSNSKSSWDVVKDLMADGDKYHMLASRAESLLLCLKQRYPELSQTTLDTGKIQYNKDVGQAILESYSRVLEGLAFNIVAWIDDVLFVDGFVKRR</sequence>
<name>A0A8K0IP07_COCNU</name>
<keyword evidence="6" id="KW-1185">Reference proteome</keyword>
<dbReference type="Gene3D" id="1.20.58.2010">
    <property type="entry name" value="PRONE domain, subdomain 1"/>
    <property type="match status" value="2"/>
</dbReference>
<proteinExistence type="predicted"/>
<evidence type="ECO:0000256" key="3">
    <source>
        <dbReference type="SAM" id="MobiDB-lite"/>
    </source>
</evidence>
<dbReference type="PANTHER" id="PTHR33101:SF47">
    <property type="entry name" value="ROP GUANINE NUCLEOTIDE EXCHANGE FACTOR 2-RELATED"/>
    <property type="match status" value="1"/>
</dbReference>
<dbReference type="OrthoDB" id="1053009at2759"/>
<dbReference type="InterPro" id="IPR005512">
    <property type="entry name" value="PRONE_dom"/>
</dbReference>
<evidence type="ECO:0000313" key="5">
    <source>
        <dbReference type="EMBL" id="KAG1362628.1"/>
    </source>
</evidence>
<dbReference type="Proteomes" id="UP000797356">
    <property type="component" value="Chromosome 10"/>
</dbReference>
<dbReference type="PROSITE" id="PS51334">
    <property type="entry name" value="PRONE"/>
    <property type="match status" value="1"/>
</dbReference>
<comment type="caution">
    <text evidence="5">The sequence shown here is derived from an EMBL/GenBank/DDBJ whole genome shotgun (WGS) entry which is preliminary data.</text>
</comment>
<reference evidence="5" key="1">
    <citation type="journal article" date="2017" name="Gigascience">
        <title>The genome draft of coconut (Cocos nucifera).</title>
        <authorList>
            <person name="Xiao Y."/>
            <person name="Xu P."/>
            <person name="Fan H."/>
            <person name="Baudouin L."/>
            <person name="Xia W."/>
            <person name="Bocs S."/>
            <person name="Xu J."/>
            <person name="Li Q."/>
            <person name="Guo A."/>
            <person name="Zhou L."/>
            <person name="Li J."/>
            <person name="Wu Y."/>
            <person name="Ma Z."/>
            <person name="Armero A."/>
            <person name="Issali A.E."/>
            <person name="Liu N."/>
            <person name="Peng M."/>
            <person name="Yang Y."/>
        </authorList>
    </citation>
    <scope>NUCLEOTIDE SEQUENCE</scope>
    <source>
        <tissue evidence="5">Spear leaf of Hainan Tall coconut</tissue>
    </source>
</reference>
<keyword evidence="1 2" id="KW-0344">Guanine-nucleotide releasing factor</keyword>
<dbReference type="FunFam" id="1.20.58.2010:FF:000001">
    <property type="entry name" value="Rop guanine nucleotide exchange factor 14"/>
    <property type="match status" value="1"/>
</dbReference>
<evidence type="ECO:0000256" key="2">
    <source>
        <dbReference type="PROSITE-ProRule" id="PRU00663"/>
    </source>
</evidence>
<organism evidence="5 6">
    <name type="scientific">Cocos nucifera</name>
    <name type="common">Coconut palm</name>
    <dbReference type="NCBI Taxonomy" id="13894"/>
    <lineage>
        <taxon>Eukaryota</taxon>
        <taxon>Viridiplantae</taxon>
        <taxon>Streptophyta</taxon>
        <taxon>Embryophyta</taxon>
        <taxon>Tracheophyta</taxon>
        <taxon>Spermatophyta</taxon>
        <taxon>Magnoliopsida</taxon>
        <taxon>Liliopsida</taxon>
        <taxon>Arecaceae</taxon>
        <taxon>Arecoideae</taxon>
        <taxon>Cocoseae</taxon>
        <taxon>Attaleinae</taxon>
        <taxon>Cocos</taxon>
    </lineage>
</organism>
<evidence type="ECO:0000259" key="4">
    <source>
        <dbReference type="PROSITE" id="PS51334"/>
    </source>
</evidence>
<feature type="domain" description="PRONE" evidence="4">
    <location>
        <begin position="97"/>
        <end position="468"/>
    </location>
</feature>
<dbReference type="GO" id="GO:0005085">
    <property type="term" value="F:guanyl-nucleotide exchange factor activity"/>
    <property type="evidence" value="ECO:0007669"/>
    <property type="project" value="UniProtKB-UniRule"/>
</dbReference>
<accession>A0A8K0IP07</accession>
<dbReference type="AlphaFoldDB" id="A0A8K0IP07"/>
<reference evidence="5" key="2">
    <citation type="submission" date="2019-07" db="EMBL/GenBank/DDBJ databases">
        <authorList>
            <person name="Yang Y."/>
            <person name="Bocs S."/>
            <person name="Baudouin L."/>
        </authorList>
    </citation>
    <scope>NUCLEOTIDE SEQUENCE</scope>
    <source>
        <tissue evidence="5">Spear leaf of Hainan Tall coconut</tissue>
    </source>
</reference>
<protein>
    <submittedName>
        <fullName evidence="5">Rop guanine nucleotide exchange factor 2</fullName>
    </submittedName>
</protein>
<evidence type="ECO:0000256" key="1">
    <source>
        <dbReference type="ARBA" id="ARBA00022658"/>
    </source>
</evidence>
<dbReference type="Pfam" id="PF03759">
    <property type="entry name" value="PRONE"/>
    <property type="match status" value="1"/>
</dbReference>
<dbReference type="EMBL" id="CM017881">
    <property type="protein sequence ID" value="KAG1362628.1"/>
    <property type="molecule type" value="Genomic_DNA"/>
</dbReference>
<feature type="region of interest" description="Disordered" evidence="3">
    <location>
        <begin position="14"/>
        <end position="34"/>
    </location>
</feature>
<evidence type="ECO:0000313" key="6">
    <source>
        <dbReference type="Proteomes" id="UP000797356"/>
    </source>
</evidence>
<gene>
    <name evidence="5" type="ORF">COCNU_10G008470</name>
</gene>
<dbReference type="FunFam" id="1.20.58.2010:FF:000003">
    <property type="entry name" value="Rop guanine nucleotide exchange factor 14"/>
    <property type="match status" value="1"/>
</dbReference>